<dbReference type="EMBL" id="CAFBQK010000024">
    <property type="protein sequence ID" value="CAB5047712.1"/>
    <property type="molecule type" value="Genomic_DNA"/>
</dbReference>
<dbReference type="EMBL" id="CAFBRB010000105">
    <property type="protein sequence ID" value="CAB5076429.1"/>
    <property type="molecule type" value="Genomic_DNA"/>
</dbReference>
<keyword evidence="1" id="KW-1133">Transmembrane helix</keyword>
<dbReference type="EMBL" id="CAFAZX010000002">
    <property type="protein sequence ID" value="CAB4839644.1"/>
    <property type="molecule type" value="Genomic_DNA"/>
</dbReference>
<evidence type="ECO:0000313" key="8">
    <source>
        <dbReference type="EMBL" id="CAB4976232.1"/>
    </source>
</evidence>
<evidence type="ECO:0000313" key="6">
    <source>
        <dbReference type="EMBL" id="CAB4839644.1"/>
    </source>
</evidence>
<evidence type="ECO:0000313" key="3">
    <source>
        <dbReference type="EMBL" id="CAB4699202.1"/>
    </source>
</evidence>
<protein>
    <submittedName>
        <fullName evidence="3">Unannotated protein</fullName>
    </submittedName>
</protein>
<evidence type="ECO:0000313" key="2">
    <source>
        <dbReference type="EMBL" id="CAB4656748.1"/>
    </source>
</evidence>
<feature type="transmembrane region" description="Helical" evidence="1">
    <location>
        <begin position="161"/>
        <end position="184"/>
    </location>
</feature>
<dbReference type="EMBL" id="CAEZWO010000033">
    <property type="protein sequence ID" value="CAB4656748.1"/>
    <property type="molecule type" value="Genomic_DNA"/>
</dbReference>
<dbReference type="EMBL" id="CAEZZR010000030">
    <property type="protein sequence ID" value="CAB4769142.1"/>
    <property type="molecule type" value="Genomic_DNA"/>
</dbReference>
<dbReference type="AlphaFoldDB" id="A0A6J6PL17"/>
<gene>
    <name evidence="2" type="ORF">UFOPK2254_00479</name>
    <name evidence="3" type="ORF">UFOPK2646_00370</name>
    <name evidence="4" type="ORF">UFOPK2907_00451</name>
    <name evidence="5" type="ORF">UFOPK3197_00050</name>
    <name evidence="6" type="ORF">UFOPK3241_00102</name>
    <name evidence="7" type="ORF">UFOPK3707_00163</name>
    <name evidence="8" type="ORF">UFOPK3937_00471</name>
    <name evidence="9" type="ORF">UFOPK4265_00314</name>
    <name evidence="10" type="ORF">UFOPK4401_00954</name>
</gene>
<evidence type="ECO:0000313" key="4">
    <source>
        <dbReference type="EMBL" id="CAB4769142.1"/>
    </source>
</evidence>
<accession>A0A6J6PL17</accession>
<evidence type="ECO:0000313" key="7">
    <source>
        <dbReference type="EMBL" id="CAB4917201.1"/>
    </source>
</evidence>
<reference evidence="3" key="1">
    <citation type="submission" date="2020-05" db="EMBL/GenBank/DDBJ databases">
        <authorList>
            <person name="Chiriac C."/>
            <person name="Salcher M."/>
            <person name="Ghai R."/>
            <person name="Kavagutti S V."/>
        </authorList>
    </citation>
    <scope>NUCLEOTIDE SEQUENCE</scope>
</reference>
<sequence>MKRRTFDGIVTLVGFGLSLFLFVAAGLMNWGYSFADSAVSSQLAAQKISLPATTGNPDDAAATVAFFKENGGKLMTTGKQAQMYADHYLGFHLSRMATYADASTTARTTAGAAAANPSDAALQKAADSAQATLDTVFKGVTLRGTLLTAYAFWELGQIARISAGVALIGGLLLLVLSMAGWVHLRRTPAEATI</sequence>
<dbReference type="EMBL" id="CAFABI010000003">
    <property type="protein sequence ID" value="CAB4818486.1"/>
    <property type="molecule type" value="Genomic_DNA"/>
</dbReference>
<organism evidence="3">
    <name type="scientific">freshwater metagenome</name>
    <dbReference type="NCBI Taxonomy" id="449393"/>
    <lineage>
        <taxon>unclassified sequences</taxon>
        <taxon>metagenomes</taxon>
        <taxon>ecological metagenomes</taxon>
    </lineage>
</organism>
<dbReference type="EMBL" id="CAFBMY010000013">
    <property type="protein sequence ID" value="CAB4917201.1"/>
    <property type="molecule type" value="Genomic_DNA"/>
</dbReference>
<evidence type="ECO:0000313" key="9">
    <source>
        <dbReference type="EMBL" id="CAB5047712.1"/>
    </source>
</evidence>
<keyword evidence="1" id="KW-0812">Transmembrane</keyword>
<dbReference type="EMBL" id="CAEZYB010000027">
    <property type="protein sequence ID" value="CAB4699202.1"/>
    <property type="molecule type" value="Genomic_DNA"/>
</dbReference>
<keyword evidence="1" id="KW-0472">Membrane</keyword>
<evidence type="ECO:0000313" key="5">
    <source>
        <dbReference type="EMBL" id="CAB4818486.1"/>
    </source>
</evidence>
<evidence type="ECO:0000256" key="1">
    <source>
        <dbReference type="SAM" id="Phobius"/>
    </source>
</evidence>
<evidence type="ECO:0000313" key="10">
    <source>
        <dbReference type="EMBL" id="CAB5076429.1"/>
    </source>
</evidence>
<dbReference type="EMBL" id="CAFBOJ010000036">
    <property type="protein sequence ID" value="CAB4976232.1"/>
    <property type="molecule type" value="Genomic_DNA"/>
</dbReference>
<name>A0A6J6PL17_9ZZZZ</name>
<proteinExistence type="predicted"/>